<evidence type="ECO:0000259" key="1">
    <source>
        <dbReference type="Pfam" id="PF12684"/>
    </source>
</evidence>
<keyword evidence="2" id="KW-0540">Nuclease</keyword>
<proteinExistence type="predicted"/>
<dbReference type="InterPro" id="IPR011604">
    <property type="entry name" value="PDDEXK-like_dom_sf"/>
</dbReference>
<dbReference type="Gene3D" id="3.90.320.10">
    <property type="match status" value="1"/>
</dbReference>
<dbReference type="InterPro" id="IPR024432">
    <property type="entry name" value="Put_RecE_PDDEXK-like_dom"/>
</dbReference>
<reference evidence="2" key="1">
    <citation type="journal article" date="2021" name="Proc. Natl. Acad. Sci. U.S.A.">
        <title>A Catalog of Tens of Thousands of Viruses from Human Metagenomes Reveals Hidden Associations with Chronic Diseases.</title>
        <authorList>
            <person name="Tisza M.J."/>
            <person name="Buck C.B."/>
        </authorList>
    </citation>
    <scope>NUCLEOTIDE SEQUENCE</scope>
    <source>
        <strain evidence="2">CtFNZ2</strain>
    </source>
</reference>
<name>A0A8S5LA67_9CAUD</name>
<protein>
    <submittedName>
        <fullName evidence="2">Exonuclease</fullName>
    </submittedName>
</protein>
<keyword evidence="2" id="KW-0269">Exonuclease</keyword>
<accession>A0A8S5LA67</accession>
<organism evidence="2">
    <name type="scientific">Siphoviridae sp. ctFNZ2</name>
    <dbReference type="NCBI Taxonomy" id="2823572"/>
    <lineage>
        <taxon>Viruses</taxon>
        <taxon>Duplodnaviria</taxon>
        <taxon>Heunggongvirae</taxon>
        <taxon>Uroviricota</taxon>
        <taxon>Caudoviricetes</taxon>
    </lineage>
</organism>
<feature type="domain" description="Putative exodeoxyribonuclease 8 PDDEXK-like" evidence="1">
    <location>
        <begin position="21"/>
        <end position="248"/>
    </location>
</feature>
<sequence>MTLKLTNSNYYSDEANDEYISVSQFKDFIKCEWNALAKLAGEPEEDKTALLVGNYVHSYFESPEEHDRFKKENESVIFKKNGSMYAPFEQAQAMVERLEQDDFFKFVYQGEKEVIVTGELYGAKWKGKIDLLNKEKGYFVDLKTTREMGKRYWSDKYGRYVSFVEMYDYILQMYIYKQLLEQEYGIEFTPYIFAVSKETPTNIQAIRINDDKYLAEEEYIQKHIQRVIDLKKGNALPEGCGKCPYCIKNKRLENFIEVDDLLG</sequence>
<evidence type="ECO:0000313" key="2">
    <source>
        <dbReference type="EMBL" id="DAD66843.1"/>
    </source>
</evidence>
<keyword evidence="2" id="KW-0378">Hydrolase</keyword>
<dbReference type="EMBL" id="BK014663">
    <property type="protein sequence ID" value="DAD66843.1"/>
    <property type="molecule type" value="Genomic_DNA"/>
</dbReference>
<dbReference type="GO" id="GO:0004527">
    <property type="term" value="F:exonuclease activity"/>
    <property type="evidence" value="ECO:0007669"/>
    <property type="project" value="UniProtKB-KW"/>
</dbReference>
<dbReference type="Pfam" id="PF12684">
    <property type="entry name" value="DUF3799"/>
    <property type="match status" value="1"/>
</dbReference>